<comment type="caution">
    <text evidence="2">The sequence shown here is derived from an EMBL/GenBank/DDBJ whole genome shotgun (WGS) entry which is preliminary data.</text>
</comment>
<evidence type="ECO:0000313" key="2">
    <source>
        <dbReference type="EMBL" id="CAL4083830.1"/>
    </source>
</evidence>
<name>A0AAV2QI11_MEGNR</name>
<feature type="chain" id="PRO_5043830860" evidence="1">
    <location>
        <begin position="18"/>
        <end position="236"/>
    </location>
</feature>
<accession>A0AAV2QI11</accession>
<dbReference type="AlphaFoldDB" id="A0AAV2QI11"/>
<evidence type="ECO:0000256" key="1">
    <source>
        <dbReference type="SAM" id="SignalP"/>
    </source>
</evidence>
<protein>
    <submittedName>
        <fullName evidence="2">Uncharacterized protein</fullName>
    </submittedName>
</protein>
<dbReference type="Gene3D" id="3.15.10.50">
    <property type="match status" value="1"/>
</dbReference>
<evidence type="ECO:0000313" key="3">
    <source>
        <dbReference type="Proteomes" id="UP001497623"/>
    </source>
</evidence>
<gene>
    <name evidence="2" type="ORF">MNOR_LOCUS12239</name>
</gene>
<dbReference type="Proteomes" id="UP001497623">
    <property type="component" value="Unassembled WGS sequence"/>
</dbReference>
<proteinExistence type="predicted"/>
<reference evidence="2 3" key="1">
    <citation type="submission" date="2024-05" db="EMBL/GenBank/DDBJ databases">
        <authorList>
            <person name="Wallberg A."/>
        </authorList>
    </citation>
    <scope>NUCLEOTIDE SEQUENCE [LARGE SCALE GENOMIC DNA]</scope>
</reference>
<keyword evidence="1" id="KW-0732">Signal</keyword>
<dbReference type="InterPro" id="IPR020234">
    <property type="entry name" value="Mite_allergen_group-7"/>
</dbReference>
<feature type="signal peptide" evidence="1">
    <location>
        <begin position="1"/>
        <end position="17"/>
    </location>
</feature>
<organism evidence="2 3">
    <name type="scientific">Meganyctiphanes norvegica</name>
    <name type="common">Northern krill</name>
    <name type="synonym">Thysanopoda norvegica</name>
    <dbReference type="NCBI Taxonomy" id="48144"/>
    <lineage>
        <taxon>Eukaryota</taxon>
        <taxon>Metazoa</taxon>
        <taxon>Ecdysozoa</taxon>
        <taxon>Arthropoda</taxon>
        <taxon>Crustacea</taxon>
        <taxon>Multicrustacea</taxon>
        <taxon>Malacostraca</taxon>
        <taxon>Eumalacostraca</taxon>
        <taxon>Eucarida</taxon>
        <taxon>Euphausiacea</taxon>
        <taxon>Euphausiidae</taxon>
        <taxon>Meganyctiphanes</taxon>
    </lineage>
</organism>
<sequence length="236" mass="25458">MLAPCFFILICSCLTSAAPGVKDQGLNMYIDMVLANVQIIMMESGFDPATLPNITVHFGKNDSGVAGLEDGWMNGISNLYRSADMDFLNEDGILSGMKGGIGLGALEGHYDCIAHALFGERLLADVLISNSGGEIEFAAKLNHQTCHFEIDKFNLKHIGKFHVDIHGLGILNWIAEIVASSTIAVVKPFVVGIIEVSVKSIMNQVFGLIELGPLGPVFGCEVQPTTTNYLNVPRKF</sequence>
<dbReference type="EMBL" id="CAXKWB010006666">
    <property type="protein sequence ID" value="CAL4083830.1"/>
    <property type="molecule type" value="Genomic_DNA"/>
</dbReference>
<keyword evidence="3" id="KW-1185">Reference proteome</keyword>
<dbReference type="Pfam" id="PF16984">
    <property type="entry name" value="Grp7_allergen"/>
    <property type="match status" value="1"/>
</dbReference>
<dbReference type="InterPro" id="IPR038602">
    <property type="entry name" value="Mite_allergen_7_sf"/>
</dbReference>